<dbReference type="Proteomes" id="UP000626109">
    <property type="component" value="Unassembled WGS sequence"/>
</dbReference>
<reference evidence="2" key="1">
    <citation type="submission" date="2021-02" db="EMBL/GenBank/DDBJ databases">
        <authorList>
            <person name="Dougan E. K."/>
            <person name="Rhodes N."/>
            <person name="Thang M."/>
            <person name="Chan C."/>
        </authorList>
    </citation>
    <scope>NUCLEOTIDE SEQUENCE</scope>
</reference>
<protein>
    <submittedName>
        <fullName evidence="2">Uncharacterized protein</fullName>
    </submittedName>
</protein>
<evidence type="ECO:0000256" key="1">
    <source>
        <dbReference type="SAM" id="MobiDB-lite"/>
    </source>
</evidence>
<evidence type="ECO:0000313" key="2">
    <source>
        <dbReference type="EMBL" id="CAE8682578.1"/>
    </source>
</evidence>
<feature type="compositionally biased region" description="Basic and acidic residues" evidence="1">
    <location>
        <begin position="529"/>
        <end position="538"/>
    </location>
</feature>
<comment type="caution">
    <text evidence="2">The sequence shown here is derived from an EMBL/GenBank/DDBJ whole genome shotgun (WGS) entry which is preliminary data.</text>
</comment>
<gene>
    <name evidence="2" type="ORF">PGLA2088_LOCUS23015</name>
</gene>
<dbReference type="AlphaFoldDB" id="A0A813JKS2"/>
<sequence>ANTISLFRNGVRISEPQPLPENLRGKVLYPTINYKNVTLQINLGPSPRQPLPFSCRMLADAASADVELAKLPVAGAKNEVVFPVGLPEQGFFDWVDDFVEKNPGYTELSDRKMQEWAYKSGVYRAKAQGGSNDKPSMKTGIPLMDDLSISRAIAPTLKRNYVVAELKSRAQLLGDLPVGGNREICSGGGGKEAEMFTRQLNANLQELRKDLGEVARVEPVRVGGEAVAARQELGELADGEEPPVLRASGLRDRPPSRRPFEAAVSLGPNCLAAYRIAKAGFKRRSFPFDIMMSGSDGWPAHEEACWGAPVGLRLAVECLSREPPFSDYVSKMAPLPHINAVGNCGFIEPGVGFIPSAHCHDDPREPSVARTYARRATRLIQLLASSGYRVLFVYTLRLRDLYSPKHVCSIAAELPKEVARLRKTLSRCWPELDWQLLLPVLGQLRAQLPEASRLAMEASLRRIEEAAAEEDAEGDPRVVVERIADAPAGPHPMDGFWGDDAAWSSLFARHPVEPRDFSESCFAAATKAGEAKGAKSPDDESQEDLTTGRPVRRDRSIASGVNGESSKFQRFVDSLGMIRPS</sequence>
<feature type="region of interest" description="Disordered" evidence="1">
    <location>
        <begin position="528"/>
        <end position="563"/>
    </location>
</feature>
<dbReference type="EMBL" id="CAJNNW010026083">
    <property type="protein sequence ID" value="CAE8682578.1"/>
    <property type="molecule type" value="Genomic_DNA"/>
</dbReference>
<proteinExistence type="predicted"/>
<feature type="non-terminal residue" evidence="2">
    <location>
        <position position="1"/>
    </location>
</feature>
<organism evidence="2 3">
    <name type="scientific">Polarella glacialis</name>
    <name type="common">Dinoflagellate</name>
    <dbReference type="NCBI Taxonomy" id="89957"/>
    <lineage>
        <taxon>Eukaryota</taxon>
        <taxon>Sar</taxon>
        <taxon>Alveolata</taxon>
        <taxon>Dinophyceae</taxon>
        <taxon>Suessiales</taxon>
        <taxon>Suessiaceae</taxon>
        <taxon>Polarella</taxon>
    </lineage>
</organism>
<accession>A0A813JKS2</accession>
<evidence type="ECO:0000313" key="3">
    <source>
        <dbReference type="Proteomes" id="UP000626109"/>
    </source>
</evidence>
<name>A0A813JKS2_POLGL</name>